<name>A0A158EIY2_9BURK</name>
<organism evidence="1 2">
    <name type="scientific">Caballeronia calidae</name>
    <dbReference type="NCBI Taxonomy" id="1777139"/>
    <lineage>
        <taxon>Bacteria</taxon>
        <taxon>Pseudomonadati</taxon>
        <taxon>Pseudomonadota</taxon>
        <taxon>Betaproteobacteria</taxon>
        <taxon>Burkholderiales</taxon>
        <taxon>Burkholderiaceae</taxon>
        <taxon>Caballeronia</taxon>
    </lineage>
</organism>
<sequence length="102" mass="11355">MHGEEQDVLFGREAQQLRAQQRTVFEIEGTRGLVLRQTPDFSGLCIGSERVQLNERQRDLQFRSDALHGFTVVLCERRAQALVPGHDGVQGGAEGGHVERTA</sequence>
<evidence type="ECO:0000313" key="1">
    <source>
        <dbReference type="EMBL" id="SAL06818.1"/>
    </source>
</evidence>
<gene>
    <name evidence="1" type="ORF">AWB78_08263</name>
</gene>
<dbReference type="AlphaFoldDB" id="A0A158EIY2"/>
<reference evidence="1" key="1">
    <citation type="submission" date="2016-01" db="EMBL/GenBank/DDBJ databases">
        <authorList>
            <person name="Peeters C."/>
        </authorList>
    </citation>
    <scope>NUCLEOTIDE SEQUENCE</scope>
    <source>
        <strain evidence="1">LMG 29321</strain>
    </source>
</reference>
<accession>A0A158EIY2</accession>
<proteinExistence type="predicted"/>
<dbReference type="EMBL" id="FCOX02000138">
    <property type="protein sequence ID" value="SAL06818.1"/>
    <property type="molecule type" value="Genomic_DNA"/>
</dbReference>
<keyword evidence="2" id="KW-1185">Reference proteome</keyword>
<comment type="caution">
    <text evidence="1">The sequence shown here is derived from an EMBL/GenBank/DDBJ whole genome shotgun (WGS) entry which is preliminary data.</text>
</comment>
<protein>
    <submittedName>
        <fullName evidence="1">Uncharacterized protein</fullName>
    </submittedName>
</protein>
<evidence type="ECO:0000313" key="2">
    <source>
        <dbReference type="Proteomes" id="UP000071859"/>
    </source>
</evidence>
<dbReference type="Proteomes" id="UP000071859">
    <property type="component" value="Unassembled WGS sequence"/>
</dbReference>